<sequence>MIILIFFIIRETHIFIWTIPTLLNILAKIFGIYHFNLDLTRIDEWVIVLIKNIFLIVISTFFIIVLLKTNNLSNENLNKDNTPSNFNNNDGV</sequence>
<feature type="transmembrane region" description="Helical" evidence="2">
    <location>
        <begin position="45"/>
        <end position="67"/>
    </location>
</feature>
<dbReference type="EMBL" id="CP088155">
    <property type="protein sequence ID" value="WYM97303.1"/>
    <property type="molecule type" value="Genomic_DNA"/>
</dbReference>
<feature type="transmembrane region" description="Helical" evidence="2">
    <location>
        <begin position="12"/>
        <end position="33"/>
    </location>
</feature>
<evidence type="ECO:0000313" key="3">
    <source>
        <dbReference type="EMBL" id="WYM97303.1"/>
    </source>
</evidence>
<accession>A0ABZ2TQ66</accession>
<evidence type="ECO:0000256" key="1">
    <source>
        <dbReference type="SAM" id="MobiDB-lite"/>
    </source>
</evidence>
<evidence type="ECO:0000256" key="2">
    <source>
        <dbReference type="SAM" id="Phobius"/>
    </source>
</evidence>
<keyword evidence="2" id="KW-1133">Transmembrane helix</keyword>
<feature type="region of interest" description="Disordered" evidence="1">
    <location>
        <begin position="73"/>
        <end position="92"/>
    </location>
</feature>
<proteinExistence type="predicted"/>
<organism evidence="3 4">
    <name type="scientific">Metamycoplasma faucium</name>
    <dbReference type="NCBI Taxonomy" id="56142"/>
    <lineage>
        <taxon>Bacteria</taxon>
        <taxon>Bacillati</taxon>
        <taxon>Mycoplasmatota</taxon>
        <taxon>Mycoplasmoidales</taxon>
        <taxon>Metamycoplasmataceae</taxon>
        <taxon>Metamycoplasma</taxon>
    </lineage>
</organism>
<protein>
    <submittedName>
        <fullName evidence="3">Uncharacterized protein</fullName>
    </submittedName>
</protein>
<evidence type="ECO:0000313" key="4">
    <source>
        <dbReference type="Proteomes" id="UP001622612"/>
    </source>
</evidence>
<keyword evidence="4" id="KW-1185">Reference proteome</keyword>
<reference evidence="3" key="1">
    <citation type="submission" date="2021-11" db="EMBL/GenBank/DDBJ databases">
        <title>The first genome sequence of unculturable Mycoplasma faucium obtained by de novo assembly of metagenomic reads.</title>
        <authorList>
            <person name="Sabat A.J."/>
            <person name="Bathoorn E."/>
            <person name="Akkerboom V."/>
            <person name="Friedrich A.W."/>
        </authorList>
    </citation>
    <scope>NUCLEOTIDE SEQUENCE [LARGE SCALE GENOMIC DNA]</scope>
    <source>
        <strain evidence="3">UMCG-MFM1</strain>
    </source>
</reference>
<dbReference type="Proteomes" id="UP001622612">
    <property type="component" value="Chromosome"/>
</dbReference>
<dbReference type="RefSeq" id="WP_405311677.1">
    <property type="nucleotide sequence ID" value="NZ_CP088155.1"/>
</dbReference>
<gene>
    <name evidence="3" type="ORF">LQ356_00190</name>
</gene>
<name>A0ABZ2TQ66_9BACT</name>
<keyword evidence="2" id="KW-0812">Transmembrane</keyword>
<keyword evidence="2" id="KW-0472">Membrane</keyword>
<feature type="compositionally biased region" description="Low complexity" evidence="1">
    <location>
        <begin position="73"/>
        <end position="82"/>
    </location>
</feature>
<feature type="compositionally biased region" description="Polar residues" evidence="1">
    <location>
        <begin position="83"/>
        <end position="92"/>
    </location>
</feature>